<gene>
    <name evidence="1" type="ORF">Amon02_001124100</name>
</gene>
<name>A0ACB5U4D5_AMBMO</name>
<proteinExistence type="predicted"/>
<organism evidence="1 2">
    <name type="scientific">Ambrosiozyma monospora</name>
    <name type="common">Yeast</name>
    <name type="synonym">Endomycopsis monosporus</name>
    <dbReference type="NCBI Taxonomy" id="43982"/>
    <lineage>
        <taxon>Eukaryota</taxon>
        <taxon>Fungi</taxon>
        <taxon>Dikarya</taxon>
        <taxon>Ascomycota</taxon>
        <taxon>Saccharomycotina</taxon>
        <taxon>Pichiomycetes</taxon>
        <taxon>Pichiales</taxon>
        <taxon>Pichiaceae</taxon>
        <taxon>Ambrosiozyma</taxon>
    </lineage>
</organism>
<accession>A0ACB5U4D5</accession>
<evidence type="ECO:0000313" key="1">
    <source>
        <dbReference type="EMBL" id="GMF01366.1"/>
    </source>
</evidence>
<dbReference type="Proteomes" id="UP001165064">
    <property type="component" value="Unassembled WGS sequence"/>
</dbReference>
<reference evidence="1" key="1">
    <citation type="submission" date="2023-04" db="EMBL/GenBank/DDBJ databases">
        <title>Ambrosiozyma monospora NBRC 10751.</title>
        <authorList>
            <person name="Ichikawa N."/>
            <person name="Sato H."/>
            <person name="Tonouchi N."/>
        </authorList>
    </citation>
    <scope>NUCLEOTIDE SEQUENCE</scope>
    <source>
        <strain evidence="1">NBRC 10751</strain>
    </source>
</reference>
<evidence type="ECO:0000313" key="2">
    <source>
        <dbReference type="Proteomes" id="UP001165064"/>
    </source>
</evidence>
<sequence length="176" mass="19848">MFEGSHNAQEIAHHSDTIKNFPDDPDLQFVLIAWNDEFHGWEEAKACLRQALSGTHSPSYTFKNLALEIDKHGYAPVLVKDTIEELIKPCQALQTQNGFPNLGLTGTIMSTKELANFTICDQIIGWLDKMSKHPDVRIAEYVKSTIISVFEDKYEASFTSPEPTSFFESRSSIKHA</sequence>
<dbReference type="EMBL" id="BSXS01011844">
    <property type="protein sequence ID" value="GMF01366.1"/>
    <property type="molecule type" value="Genomic_DNA"/>
</dbReference>
<keyword evidence="2" id="KW-1185">Reference proteome</keyword>
<comment type="caution">
    <text evidence="1">The sequence shown here is derived from an EMBL/GenBank/DDBJ whole genome shotgun (WGS) entry which is preliminary data.</text>
</comment>
<protein>
    <submittedName>
        <fullName evidence="1">Unnamed protein product</fullName>
    </submittedName>
</protein>